<dbReference type="InterPro" id="IPR029052">
    <property type="entry name" value="Metallo-depent_PP-like"/>
</dbReference>
<reference evidence="2 3" key="1">
    <citation type="submission" date="2018-10" db="EMBL/GenBank/DDBJ databases">
        <title>Isolation from cow dung.</title>
        <authorList>
            <person name="Ling L."/>
        </authorList>
    </citation>
    <scope>NUCLEOTIDE SEQUENCE [LARGE SCALE GENOMIC DNA]</scope>
    <source>
        <strain evidence="2 3">NEAU-LL90</strain>
    </source>
</reference>
<keyword evidence="1" id="KW-0732">Signal</keyword>
<protein>
    <recommendedName>
        <fullName evidence="4">Calcineurin-like phosphoesterase domain-containing protein</fullName>
    </recommendedName>
</protein>
<gene>
    <name evidence="2" type="ORF">EBN03_19860</name>
</gene>
<dbReference type="SUPFAM" id="SSF56300">
    <property type="entry name" value="Metallo-dependent phosphatases"/>
    <property type="match status" value="1"/>
</dbReference>
<evidence type="ECO:0000313" key="3">
    <source>
        <dbReference type="Proteomes" id="UP000279275"/>
    </source>
</evidence>
<dbReference type="EMBL" id="RFFH01000008">
    <property type="protein sequence ID" value="RMI30898.1"/>
    <property type="molecule type" value="Genomic_DNA"/>
</dbReference>
<evidence type="ECO:0000313" key="2">
    <source>
        <dbReference type="EMBL" id="RMI30898.1"/>
    </source>
</evidence>
<name>A0A3M2L8K2_9NOCA</name>
<feature type="chain" id="PRO_5018279262" description="Calcineurin-like phosphoesterase domain-containing protein" evidence="1">
    <location>
        <begin position="29"/>
        <end position="397"/>
    </location>
</feature>
<organism evidence="2 3">
    <name type="scientific">Nocardia stercoris</name>
    <dbReference type="NCBI Taxonomy" id="2483361"/>
    <lineage>
        <taxon>Bacteria</taxon>
        <taxon>Bacillati</taxon>
        <taxon>Actinomycetota</taxon>
        <taxon>Actinomycetes</taxon>
        <taxon>Mycobacteriales</taxon>
        <taxon>Nocardiaceae</taxon>
        <taxon>Nocardia</taxon>
    </lineage>
</organism>
<dbReference type="AlphaFoldDB" id="A0A3M2L8K2"/>
<keyword evidence="3" id="KW-1185">Reference proteome</keyword>
<dbReference type="RefSeq" id="WP_122189564.1">
    <property type="nucleotide sequence ID" value="NZ_RFFH01000008.1"/>
</dbReference>
<accession>A0A3M2L8K2</accession>
<feature type="signal peptide" evidence="1">
    <location>
        <begin position="1"/>
        <end position="28"/>
    </location>
</feature>
<dbReference type="OrthoDB" id="58809at2"/>
<proteinExistence type="predicted"/>
<evidence type="ECO:0000256" key="1">
    <source>
        <dbReference type="SAM" id="SignalP"/>
    </source>
</evidence>
<dbReference type="Proteomes" id="UP000279275">
    <property type="component" value="Unassembled WGS sequence"/>
</dbReference>
<comment type="caution">
    <text evidence="2">The sequence shown here is derived from an EMBL/GenBank/DDBJ whole genome shotgun (WGS) entry which is preliminary data.</text>
</comment>
<sequence length="397" mass="42505">MPVRTIHKAVVAAAAVTLSTILAGPAVADPNDRSGQDDSYSLAVYGDAPYGTSPTDTSETDATPAFIDAVNADKSIHAVVHVGDIHSGSQYCTEAYDRQVAGLWSAFEKPLVYTPGDNEWADCHKKKEGGGVYNATTGRIDYVTDSSGNPVDYAQGNPIDNLALVRSIFFPAPGATLGKGNLKVLSQAQVDNSAHPADSQYVENVMWQRGGTEYVTINLPGGSNNDADPWYGTPTASPQQTAEAADRTAADLRWLDRAFETAARQQATSVVVLTQADMWDVDGKSPAHLTNYEPVIQNLAAHTTAFGKPVLLLNGDSHTYRSDNPLQQASPCVGDANVCAGDAWTAHPSYNVPNFHRIVVHGSTFPLEYLRLTVHSQAQPAADTSFGPFSWERVTDK</sequence>
<evidence type="ECO:0008006" key="4">
    <source>
        <dbReference type="Google" id="ProtNLM"/>
    </source>
</evidence>